<feature type="transmembrane region" description="Helical" evidence="7">
    <location>
        <begin position="89"/>
        <end position="109"/>
    </location>
</feature>
<dbReference type="InterPro" id="IPR035906">
    <property type="entry name" value="MetI-like_sf"/>
</dbReference>
<keyword evidence="10" id="KW-1185">Reference proteome</keyword>
<protein>
    <submittedName>
        <fullName evidence="9">Molybdenum ABC transporter permease subunit</fullName>
    </submittedName>
</protein>
<evidence type="ECO:0000256" key="3">
    <source>
        <dbReference type="ARBA" id="ARBA00022475"/>
    </source>
</evidence>
<evidence type="ECO:0000256" key="2">
    <source>
        <dbReference type="ARBA" id="ARBA00022448"/>
    </source>
</evidence>
<evidence type="ECO:0000256" key="6">
    <source>
        <dbReference type="ARBA" id="ARBA00023136"/>
    </source>
</evidence>
<feature type="transmembrane region" description="Helical" evidence="7">
    <location>
        <begin position="54"/>
        <end position="77"/>
    </location>
</feature>
<comment type="subcellular location">
    <subcellularLocation>
        <location evidence="1 7">Cell membrane</location>
        <topology evidence="1 7">Multi-pass membrane protein</topology>
    </subcellularLocation>
</comment>
<dbReference type="PROSITE" id="PS50928">
    <property type="entry name" value="ABC_TM1"/>
    <property type="match status" value="1"/>
</dbReference>
<dbReference type="Pfam" id="PF00528">
    <property type="entry name" value="BPD_transp_1"/>
    <property type="match status" value="1"/>
</dbReference>
<proteinExistence type="inferred from homology"/>
<dbReference type="CDD" id="cd06261">
    <property type="entry name" value="TM_PBP2"/>
    <property type="match status" value="1"/>
</dbReference>
<feature type="transmembrane region" description="Helical" evidence="7">
    <location>
        <begin position="197"/>
        <end position="216"/>
    </location>
</feature>
<keyword evidence="3" id="KW-1003">Cell membrane</keyword>
<organism evidence="9 10">
    <name type="scientific">Pseudodesulfovibrio sediminis</name>
    <dbReference type="NCBI Taxonomy" id="2810563"/>
    <lineage>
        <taxon>Bacteria</taxon>
        <taxon>Pseudomonadati</taxon>
        <taxon>Thermodesulfobacteriota</taxon>
        <taxon>Desulfovibrionia</taxon>
        <taxon>Desulfovibrionales</taxon>
        <taxon>Desulfovibrionaceae</taxon>
    </lineage>
</organism>
<reference evidence="9" key="1">
    <citation type="journal article" date="2022" name="Arch. Microbiol.">
        <title>Pseudodesulfovibrio sediminis sp. nov., a mesophilic and neutrophilic sulfate-reducing bacterium isolated from sediment of a brackish lake.</title>
        <authorList>
            <person name="Takahashi A."/>
            <person name="Kojima H."/>
            <person name="Watanabe M."/>
            <person name="Fukui M."/>
        </authorList>
    </citation>
    <scope>NUCLEOTIDE SEQUENCE</scope>
    <source>
        <strain evidence="9">SF6</strain>
    </source>
</reference>
<gene>
    <name evidence="9" type="primary">modB_2</name>
    <name evidence="9" type="ORF">PSDVSF_30510</name>
</gene>
<evidence type="ECO:0000313" key="9">
    <source>
        <dbReference type="EMBL" id="BCS89809.1"/>
    </source>
</evidence>
<sequence>MDFLQILTETQTTAPLLLTVKVLAVSGALHLVCGVLLGYYLTSGKGTVRSVVDFLVTLPLVFPPIATGFILLMVLGRAGIIGQNLPVDIVFSFTGVVLASFVSGLPLMVKPVEAALRGDLKQMAEVSQVLGKTDWQTFWLVLLPNVRRNVASGWFLALGRSLGEVGITLMIGGNIIGKTNTLSLEIYNAVFSGEFERALVLSSIIGIFSLIIFIALKRLSAV</sequence>
<evidence type="ECO:0000256" key="1">
    <source>
        <dbReference type="ARBA" id="ARBA00004651"/>
    </source>
</evidence>
<dbReference type="RefSeq" id="WP_229591765.1">
    <property type="nucleotide sequence ID" value="NZ_AP024485.1"/>
</dbReference>
<feature type="transmembrane region" description="Helical" evidence="7">
    <location>
        <begin position="154"/>
        <end position="177"/>
    </location>
</feature>
<dbReference type="Proteomes" id="UP001053296">
    <property type="component" value="Chromosome"/>
</dbReference>
<evidence type="ECO:0000256" key="7">
    <source>
        <dbReference type="RuleBase" id="RU363032"/>
    </source>
</evidence>
<accession>A0ABN6EX22</accession>
<dbReference type="EMBL" id="AP024485">
    <property type="protein sequence ID" value="BCS89809.1"/>
    <property type="molecule type" value="Genomic_DNA"/>
</dbReference>
<feature type="transmembrane region" description="Helical" evidence="7">
    <location>
        <begin position="20"/>
        <end position="42"/>
    </location>
</feature>
<evidence type="ECO:0000256" key="4">
    <source>
        <dbReference type="ARBA" id="ARBA00022692"/>
    </source>
</evidence>
<dbReference type="SUPFAM" id="SSF161098">
    <property type="entry name" value="MetI-like"/>
    <property type="match status" value="1"/>
</dbReference>
<dbReference type="InterPro" id="IPR000515">
    <property type="entry name" value="MetI-like"/>
</dbReference>
<name>A0ABN6EX22_9BACT</name>
<dbReference type="Gene3D" id="1.10.3720.10">
    <property type="entry name" value="MetI-like"/>
    <property type="match status" value="1"/>
</dbReference>
<dbReference type="PANTHER" id="PTHR30183:SF3">
    <property type="entry name" value="MOLYBDENUM TRANSPORT SYSTEM PERMEASE PROTEIN MODB"/>
    <property type="match status" value="1"/>
</dbReference>
<keyword evidence="4 7" id="KW-0812">Transmembrane</keyword>
<feature type="domain" description="ABC transmembrane type-1" evidence="8">
    <location>
        <begin position="16"/>
        <end position="216"/>
    </location>
</feature>
<evidence type="ECO:0000313" key="10">
    <source>
        <dbReference type="Proteomes" id="UP001053296"/>
    </source>
</evidence>
<evidence type="ECO:0000256" key="5">
    <source>
        <dbReference type="ARBA" id="ARBA00022989"/>
    </source>
</evidence>
<comment type="similarity">
    <text evidence="7">Belongs to the binding-protein-dependent transport system permease family.</text>
</comment>
<keyword evidence="2 7" id="KW-0813">Transport</keyword>
<dbReference type="PANTHER" id="PTHR30183">
    <property type="entry name" value="MOLYBDENUM TRANSPORT SYSTEM PERMEASE PROTEIN MODB"/>
    <property type="match status" value="1"/>
</dbReference>
<evidence type="ECO:0000259" key="8">
    <source>
        <dbReference type="PROSITE" id="PS50928"/>
    </source>
</evidence>
<keyword evidence="5 7" id="KW-1133">Transmembrane helix</keyword>
<keyword evidence="6 7" id="KW-0472">Membrane</keyword>